<dbReference type="PANTHER" id="PTHR38589">
    <property type="entry name" value="BLR0621 PROTEIN"/>
    <property type="match status" value="1"/>
</dbReference>
<dbReference type="InterPro" id="IPR005490">
    <property type="entry name" value="LD_TPept_cat_dom"/>
</dbReference>
<accession>A0A1I1YZU5</accession>
<dbReference type="RefSeq" id="WP_093912927.1">
    <property type="nucleotide sequence ID" value="NZ_FONL01000003.1"/>
</dbReference>
<evidence type="ECO:0000256" key="1">
    <source>
        <dbReference type="SAM" id="SignalP"/>
    </source>
</evidence>
<reference evidence="3 4" key="1">
    <citation type="submission" date="2016-10" db="EMBL/GenBank/DDBJ databases">
        <authorList>
            <person name="de Groot N.N."/>
        </authorList>
    </citation>
    <scope>NUCLEOTIDE SEQUENCE [LARGE SCALE GENOMIC DNA]</scope>
    <source>
        <strain evidence="3 4">DSM 9236</strain>
    </source>
</reference>
<name>A0A1I1YZU5_9FIRM</name>
<evidence type="ECO:0000259" key="2">
    <source>
        <dbReference type="Pfam" id="PF03734"/>
    </source>
</evidence>
<feature type="domain" description="L,D-TPase catalytic" evidence="2">
    <location>
        <begin position="73"/>
        <end position="224"/>
    </location>
</feature>
<feature type="chain" id="PRO_5038794760" evidence="1">
    <location>
        <begin position="25"/>
        <end position="234"/>
    </location>
</feature>
<keyword evidence="4" id="KW-1185">Reference proteome</keyword>
<organism evidence="3 4">
    <name type="scientific">Succiniclasticum ruminis DSM 9236</name>
    <dbReference type="NCBI Taxonomy" id="1123323"/>
    <lineage>
        <taxon>Bacteria</taxon>
        <taxon>Bacillati</taxon>
        <taxon>Bacillota</taxon>
        <taxon>Negativicutes</taxon>
        <taxon>Acidaminococcales</taxon>
        <taxon>Acidaminococcaceae</taxon>
        <taxon>Succiniclasticum</taxon>
    </lineage>
</organism>
<proteinExistence type="predicted"/>
<dbReference type="GO" id="GO:0016740">
    <property type="term" value="F:transferase activity"/>
    <property type="evidence" value="ECO:0007669"/>
    <property type="project" value="InterPro"/>
</dbReference>
<feature type="signal peptide" evidence="1">
    <location>
        <begin position="1"/>
        <end position="24"/>
    </location>
</feature>
<gene>
    <name evidence="3" type="ORF">SAMN05216245_10390</name>
</gene>
<dbReference type="STRING" id="1123323.SAMN05216245_10390"/>
<keyword evidence="1" id="KW-0732">Signal</keyword>
<evidence type="ECO:0000313" key="4">
    <source>
        <dbReference type="Proteomes" id="UP000198896"/>
    </source>
</evidence>
<dbReference type="OrthoDB" id="186490at2"/>
<dbReference type="Pfam" id="PF03734">
    <property type="entry name" value="YkuD"/>
    <property type="match status" value="1"/>
</dbReference>
<dbReference type="Proteomes" id="UP000198896">
    <property type="component" value="Unassembled WGS sequence"/>
</dbReference>
<sequence>MKRIHAFGVAALTVLMLLPVAGEAGSAKEMLSPAWVSALPAAAKTEQLIVVGGVGQTTAWVSMHRKDNKGNWHQIMTTPGFIGKAGLGKEKEGDAKSPVGTFRLNRAFGIASDPGCAIPYTKVDNNMYWSGDQRPGMQYDRMVDIRKYPDLNKEDSEHIIDYTEHYQYCLNINYNRLHTPGLGSALFMHCFGPNKPFTGGCVAVPKDKMRFVMKHVQPDCLIVIDSLENLGGKL</sequence>
<protein>
    <submittedName>
        <fullName evidence="3">L,D-peptidoglycan transpeptidase YkuD, ErfK/YbiS/YcfS/YnhG family</fullName>
    </submittedName>
</protein>
<dbReference type="PANTHER" id="PTHR38589:SF1">
    <property type="entry name" value="BLR0621 PROTEIN"/>
    <property type="match status" value="1"/>
</dbReference>
<dbReference type="CDD" id="cd16913">
    <property type="entry name" value="YkuD_like"/>
    <property type="match status" value="1"/>
</dbReference>
<dbReference type="AlphaFoldDB" id="A0A1I1YZU5"/>
<dbReference type="EMBL" id="FONL01000003">
    <property type="protein sequence ID" value="SFE24977.1"/>
    <property type="molecule type" value="Genomic_DNA"/>
</dbReference>
<evidence type="ECO:0000313" key="3">
    <source>
        <dbReference type="EMBL" id="SFE24977.1"/>
    </source>
</evidence>